<comment type="caution">
    <text evidence="1">The sequence shown here is derived from an EMBL/GenBank/DDBJ whole genome shotgun (WGS) entry which is preliminary data.</text>
</comment>
<gene>
    <name evidence="1" type="ORF">LOK49_LG07G01091</name>
</gene>
<dbReference type="EMBL" id="CM045764">
    <property type="protein sequence ID" value="KAI8006307.1"/>
    <property type="molecule type" value="Genomic_DNA"/>
</dbReference>
<dbReference type="Proteomes" id="UP001060215">
    <property type="component" value="Chromosome 7"/>
</dbReference>
<reference evidence="1 2" key="1">
    <citation type="journal article" date="2022" name="Plant J.">
        <title>Chromosome-level genome of Camellia lanceoleosa provides a valuable resource for understanding genome evolution and self-incompatibility.</title>
        <authorList>
            <person name="Gong W."/>
            <person name="Xiao S."/>
            <person name="Wang L."/>
            <person name="Liao Z."/>
            <person name="Chang Y."/>
            <person name="Mo W."/>
            <person name="Hu G."/>
            <person name="Li W."/>
            <person name="Zhao G."/>
            <person name="Zhu H."/>
            <person name="Hu X."/>
            <person name="Ji K."/>
            <person name="Xiang X."/>
            <person name="Song Q."/>
            <person name="Yuan D."/>
            <person name="Jin S."/>
            <person name="Zhang L."/>
        </authorList>
    </citation>
    <scope>NUCLEOTIDE SEQUENCE [LARGE SCALE GENOMIC DNA]</scope>
    <source>
        <strain evidence="1">SQ_2022a</strain>
    </source>
</reference>
<sequence length="437" mass="48263">MEHGRAPVRRSEDIAGMKIHSTVASPQQDHDGEDTESERSVEEADLLERHHRKLKDPVGDNEVKHRSFKDALTQPFSMKDGSEPLDLEAAAIEVSNAETTIPIISLSKDEIDRIRDPWRSTLIVKLVGRNLGYNFFMSKLKSIWKPTSTFHGIDLGNHFYLIKFNEASDLNKVPSDGPWFVGSNFLSIRRVGECNGTTNKINPMESQPNPPPADGEPFGPWMLVQKRSKSSKKLEPASHSNVPSRKNGRWTDRDDSTRPNSHPGLVRQRDHEYVDKPISVSTITIPIASLIDDGCQLPVHFIYSCDGLSPPDHTVEPSDHSRLKPASKLSTADRGNFSPCPTPSNTGVHANRYDTLGVHPQGTSHSSNSGRTISEALTTTRYRRLLHNAKKQSIRTHDPAVSIPSLRRSLSSGARMDLSKGGSAKQGGVCTPSITTV</sequence>
<proteinExistence type="predicted"/>
<evidence type="ECO:0000313" key="1">
    <source>
        <dbReference type="EMBL" id="KAI8006307.1"/>
    </source>
</evidence>
<evidence type="ECO:0000313" key="2">
    <source>
        <dbReference type="Proteomes" id="UP001060215"/>
    </source>
</evidence>
<accession>A0ACC0H0H6</accession>
<name>A0ACC0H0H6_9ERIC</name>
<protein>
    <submittedName>
        <fullName evidence="1">Uncharacterized protein</fullName>
    </submittedName>
</protein>
<organism evidence="1 2">
    <name type="scientific">Camellia lanceoleosa</name>
    <dbReference type="NCBI Taxonomy" id="1840588"/>
    <lineage>
        <taxon>Eukaryota</taxon>
        <taxon>Viridiplantae</taxon>
        <taxon>Streptophyta</taxon>
        <taxon>Embryophyta</taxon>
        <taxon>Tracheophyta</taxon>
        <taxon>Spermatophyta</taxon>
        <taxon>Magnoliopsida</taxon>
        <taxon>eudicotyledons</taxon>
        <taxon>Gunneridae</taxon>
        <taxon>Pentapetalae</taxon>
        <taxon>asterids</taxon>
        <taxon>Ericales</taxon>
        <taxon>Theaceae</taxon>
        <taxon>Camellia</taxon>
    </lineage>
</organism>
<keyword evidence="2" id="KW-1185">Reference proteome</keyword>